<dbReference type="CDD" id="cd00317">
    <property type="entry name" value="cyclophilin"/>
    <property type="match status" value="1"/>
</dbReference>
<dbReference type="PROSITE" id="PS00170">
    <property type="entry name" value="CSA_PPIASE_1"/>
    <property type="match status" value="1"/>
</dbReference>
<feature type="domain" description="PPIase cyclophilin-type" evidence="5">
    <location>
        <begin position="38"/>
        <end position="181"/>
    </location>
</feature>
<evidence type="ECO:0000256" key="1">
    <source>
        <dbReference type="ARBA" id="ARBA00013194"/>
    </source>
</evidence>
<keyword evidence="3" id="KW-0413">Isomerase</keyword>
<dbReference type="InterPro" id="IPR029000">
    <property type="entry name" value="Cyclophilin-like_dom_sf"/>
</dbReference>
<dbReference type="SUPFAM" id="SSF50891">
    <property type="entry name" value="Cyclophilin-like"/>
    <property type="match status" value="1"/>
</dbReference>
<evidence type="ECO:0000256" key="3">
    <source>
        <dbReference type="ARBA" id="ARBA00023235"/>
    </source>
</evidence>
<dbReference type="AlphaFoldDB" id="A0A381XCZ6"/>
<dbReference type="PRINTS" id="PR00153">
    <property type="entry name" value="CSAPPISMRASE"/>
</dbReference>
<dbReference type="InterPro" id="IPR002130">
    <property type="entry name" value="Cyclophilin-type_PPIase_dom"/>
</dbReference>
<name>A0A381XCZ6_9ZZZZ</name>
<feature type="region of interest" description="Disordered" evidence="4">
    <location>
        <begin position="1"/>
        <end position="20"/>
    </location>
</feature>
<evidence type="ECO:0000259" key="5">
    <source>
        <dbReference type="PROSITE" id="PS50072"/>
    </source>
</evidence>
<gene>
    <name evidence="6" type="ORF">METZ01_LOCUS115314</name>
</gene>
<proteinExistence type="predicted"/>
<dbReference type="PANTHER" id="PTHR45625:SF4">
    <property type="entry name" value="PEPTIDYLPROLYL ISOMERASE DOMAIN AND WD REPEAT-CONTAINING PROTEIN 1"/>
    <property type="match status" value="1"/>
</dbReference>
<keyword evidence="2" id="KW-0697">Rotamase</keyword>
<dbReference type="InterPro" id="IPR044666">
    <property type="entry name" value="Cyclophilin_A-like"/>
</dbReference>
<protein>
    <recommendedName>
        <fullName evidence="1">peptidylprolyl isomerase</fullName>
        <ecNumber evidence="1">5.2.1.8</ecNumber>
    </recommendedName>
</protein>
<reference evidence="6" key="1">
    <citation type="submission" date="2018-05" db="EMBL/GenBank/DDBJ databases">
        <authorList>
            <person name="Lanie J.A."/>
            <person name="Ng W.-L."/>
            <person name="Kazmierczak K.M."/>
            <person name="Andrzejewski T.M."/>
            <person name="Davidsen T.M."/>
            <person name="Wayne K.J."/>
            <person name="Tettelin H."/>
            <person name="Glass J.I."/>
            <person name="Rusch D."/>
            <person name="Podicherti R."/>
            <person name="Tsui H.-C.T."/>
            <person name="Winkler M.E."/>
        </authorList>
    </citation>
    <scope>NUCLEOTIDE SEQUENCE</scope>
</reference>
<evidence type="ECO:0000256" key="4">
    <source>
        <dbReference type="SAM" id="MobiDB-lite"/>
    </source>
</evidence>
<dbReference type="Gene3D" id="2.40.100.10">
    <property type="entry name" value="Cyclophilin-like"/>
    <property type="match status" value="1"/>
</dbReference>
<dbReference type="EC" id="5.2.1.8" evidence="1"/>
<dbReference type="PROSITE" id="PS50072">
    <property type="entry name" value="CSA_PPIASE_2"/>
    <property type="match status" value="1"/>
</dbReference>
<evidence type="ECO:0000313" key="6">
    <source>
        <dbReference type="EMBL" id="SVA62460.1"/>
    </source>
</evidence>
<dbReference type="EMBL" id="UINC01014681">
    <property type="protein sequence ID" value="SVA62460.1"/>
    <property type="molecule type" value="Genomic_DNA"/>
</dbReference>
<dbReference type="Pfam" id="PF00160">
    <property type="entry name" value="Pro_isomerase"/>
    <property type="match status" value="1"/>
</dbReference>
<dbReference type="PANTHER" id="PTHR45625">
    <property type="entry name" value="PEPTIDYL-PROLYL CIS-TRANS ISOMERASE-RELATED"/>
    <property type="match status" value="1"/>
</dbReference>
<dbReference type="GO" id="GO:0003755">
    <property type="term" value="F:peptidyl-prolyl cis-trans isomerase activity"/>
    <property type="evidence" value="ECO:0007669"/>
    <property type="project" value="UniProtKB-KW"/>
</dbReference>
<dbReference type="GO" id="GO:0006457">
    <property type="term" value="P:protein folding"/>
    <property type="evidence" value="ECO:0007669"/>
    <property type="project" value="InterPro"/>
</dbReference>
<accession>A0A381XCZ6</accession>
<dbReference type="InterPro" id="IPR020892">
    <property type="entry name" value="Cyclophilin-type_PPIase_CS"/>
</dbReference>
<organism evidence="6">
    <name type="scientific">marine metagenome</name>
    <dbReference type="NCBI Taxonomy" id="408172"/>
    <lineage>
        <taxon>unclassified sequences</taxon>
        <taxon>metagenomes</taxon>
        <taxon>ecological metagenomes</taxon>
    </lineage>
</organism>
<evidence type="ECO:0000256" key="2">
    <source>
        <dbReference type="ARBA" id="ARBA00023110"/>
    </source>
</evidence>
<sequence length="185" mass="19468">MDENIPDPDGTSERRIAFDGPPPMVIDPGCSYTAEMATSVGTMTVALDAVRAPATVNNFVFLARWHYYDGVTFHRVIRDFMIQGGDPEGTGRGGPGYRFADELPGPGEYRVGSLAMANAGPDTNGSQFFVVTGPSGVSLPPAYALFGQVIDGLDVASAIEAVPTGPGDRPVDDVVIESIVITESD</sequence>